<sequence length="172" mass="19818">MQLFFVTRYEDRLTTFTPYQTASSPLDGTVNRGFKQWYINLLLKWAAQDPVSPREIARNNAVYNRQKNRNPFIDHPEWVNMIWTSTMSTSETAALNRSISVYPNPVKNQITHLAGYGLDEVKSVEIYSLDGRLVQTINQNFKASKTIQLNNLEKGTYILRTDTKQSAKLIVQ</sequence>
<dbReference type="Pfam" id="PF18962">
    <property type="entry name" value="Por_Secre_tail"/>
    <property type="match status" value="1"/>
</dbReference>
<gene>
    <name evidence="4" type="ORF">SDC9_180305</name>
</gene>
<dbReference type="AlphaFoldDB" id="A0A645H970"/>
<evidence type="ECO:0000259" key="3">
    <source>
        <dbReference type="Pfam" id="PF18962"/>
    </source>
</evidence>
<dbReference type="PANTHER" id="PTHR33607">
    <property type="entry name" value="ENDONUCLEASE-1"/>
    <property type="match status" value="1"/>
</dbReference>
<feature type="domain" description="Secretion system C-terminal sorting" evidence="3">
    <location>
        <begin position="101"/>
        <end position="171"/>
    </location>
</feature>
<dbReference type="InterPro" id="IPR026444">
    <property type="entry name" value="Secre_tail"/>
</dbReference>
<name>A0A645H970_9ZZZZ</name>
<keyword evidence="2" id="KW-0378">Hydrolase</keyword>
<reference evidence="4" key="1">
    <citation type="submission" date="2019-08" db="EMBL/GenBank/DDBJ databases">
        <authorList>
            <person name="Kucharzyk K."/>
            <person name="Murdoch R.W."/>
            <person name="Higgins S."/>
            <person name="Loffler F."/>
        </authorList>
    </citation>
    <scope>NUCLEOTIDE SEQUENCE</scope>
</reference>
<accession>A0A645H970</accession>
<dbReference type="GO" id="GO:0004518">
    <property type="term" value="F:nuclease activity"/>
    <property type="evidence" value="ECO:0007669"/>
    <property type="project" value="UniProtKB-KW"/>
</dbReference>
<dbReference type="InterPro" id="IPR007346">
    <property type="entry name" value="Endonuclease-I"/>
</dbReference>
<dbReference type="PANTHER" id="PTHR33607:SF2">
    <property type="entry name" value="ENDONUCLEASE-1"/>
    <property type="match status" value="1"/>
</dbReference>
<dbReference type="Pfam" id="PF04231">
    <property type="entry name" value="Endonuclease_1"/>
    <property type="match status" value="1"/>
</dbReference>
<dbReference type="EMBL" id="VSSQ01085021">
    <property type="protein sequence ID" value="MPN32824.1"/>
    <property type="molecule type" value="Genomic_DNA"/>
</dbReference>
<protein>
    <recommendedName>
        <fullName evidence="3">Secretion system C-terminal sorting domain-containing protein</fullName>
    </recommendedName>
</protein>
<dbReference type="InterPro" id="IPR044925">
    <property type="entry name" value="His-Me_finger_sf"/>
</dbReference>
<evidence type="ECO:0000256" key="2">
    <source>
        <dbReference type="ARBA" id="ARBA00022801"/>
    </source>
</evidence>
<dbReference type="GO" id="GO:0016787">
    <property type="term" value="F:hydrolase activity"/>
    <property type="evidence" value="ECO:0007669"/>
    <property type="project" value="UniProtKB-KW"/>
</dbReference>
<dbReference type="NCBIfam" id="TIGR04183">
    <property type="entry name" value="Por_Secre_tail"/>
    <property type="match status" value="1"/>
</dbReference>
<evidence type="ECO:0000313" key="4">
    <source>
        <dbReference type="EMBL" id="MPN32824.1"/>
    </source>
</evidence>
<proteinExistence type="predicted"/>
<organism evidence="4">
    <name type="scientific">bioreactor metagenome</name>
    <dbReference type="NCBI Taxonomy" id="1076179"/>
    <lineage>
        <taxon>unclassified sequences</taxon>
        <taxon>metagenomes</taxon>
        <taxon>ecological metagenomes</taxon>
    </lineage>
</organism>
<keyword evidence="1" id="KW-0540">Nuclease</keyword>
<comment type="caution">
    <text evidence="4">The sequence shown here is derived from an EMBL/GenBank/DDBJ whole genome shotgun (WGS) entry which is preliminary data.</text>
</comment>
<dbReference type="SUPFAM" id="SSF54060">
    <property type="entry name" value="His-Me finger endonucleases"/>
    <property type="match status" value="1"/>
</dbReference>
<evidence type="ECO:0000256" key="1">
    <source>
        <dbReference type="ARBA" id="ARBA00022722"/>
    </source>
</evidence>